<comment type="caution">
    <text evidence="2">The sequence shown here is derived from an EMBL/GenBank/DDBJ whole genome shotgun (WGS) entry which is preliminary data.</text>
</comment>
<proteinExistence type="predicted"/>
<feature type="region of interest" description="Disordered" evidence="1">
    <location>
        <begin position="1"/>
        <end position="37"/>
    </location>
</feature>
<name>A0ABD5RCQ4_9EURY</name>
<reference evidence="2 3" key="1">
    <citation type="journal article" date="2019" name="Int. J. Syst. Evol. Microbiol.">
        <title>The Global Catalogue of Microorganisms (GCM) 10K type strain sequencing project: providing services to taxonomists for standard genome sequencing and annotation.</title>
        <authorList>
            <consortium name="The Broad Institute Genomics Platform"/>
            <consortium name="The Broad Institute Genome Sequencing Center for Infectious Disease"/>
            <person name="Wu L."/>
            <person name="Ma J."/>
        </authorList>
    </citation>
    <scope>NUCLEOTIDE SEQUENCE [LARGE SCALE GENOMIC DNA]</scope>
    <source>
        <strain evidence="2 3">CGMCC 1.12237</strain>
    </source>
</reference>
<keyword evidence="3" id="KW-1185">Reference proteome</keyword>
<sequence length="164" mass="18599">MASTPTDEPTERHDVDSEDDVGHDESAPTAGDDDPERLDLTAMETEALHEVELATEWTQRAHGHLLAFHHAVGHGMDHLDSAEPKLRESGHERLADRLRDDLLPRGVTDDDRWSYDIVEAFQTAFLADVTKFGQDAHDRLADGQRHVAERSQETTWRDRARDEE</sequence>
<accession>A0ABD5RCQ4</accession>
<gene>
    <name evidence="2" type="ORF">ACFPJ5_12845</name>
</gene>
<protein>
    <submittedName>
        <fullName evidence="2">Uncharacterized protein</fullName>
    </submittedName>
</protein>
<dbReference type="AlphaFoldDB" id="A0ABD5RCQ4"/>
<dbReference type="RefSeq" id="WP_303645258.1">
    <property type="nucleotide sequence ID" value="NZ_JAJCVJ010000002.1"/>
</dbReference>
<evidence type="ECO:0000313" key="3">
    <source>
        <dbReference type="Proteomes" id="UP001596201"/>
    </source>
</evidence>
<dbReference type="Proteomes" id="UP001596201">
    <property type="component" value="Unassembled WGS sequence"/>
</dbReference>
<evidence type="ECO:0000256" key="1">
    <source>
        <dbReference type="SAM" id="MobiDB-lite"/>
    </source>
</evidence>
<dbReference type="EMBL" id="JBHSKX010000002">
    <property type="protein sequence ID" value="MFC5367820.1"/>
    <property type="molecule type" value="Genomic_DNA"/>
</dbReference>
<evidence type="ECO:0000313" key="2">
    <source>
        <dbReference type="EMBL" id="MFC5367820.1"/>
    </source>
</evidence>
<organism evidence="2 3">
    <name type="scientific">Salinirubrum litoreum</name>
    <dbReference type="NCBI Taxonomy" id="1126234"/>
    <lineage>
        <taxon>Archaea</taxon>
        <taxon>Methanobacteriati</taxon>
        <taxon>Methanobacteriota</taxon>
        <taxon>Stenosarchaea group</taxon>
        <taxon>Halobacteria</taxon>
        <taxon>Halobacteriales</taxon>
        <taxon>Haloferacaceae</taxon>
        <taxon>Salinirubrum</taxon>
    </lineage>
</organism>
<feature type="region of interest" description="Disordered" evidence="1">
    <location>
        <begin position="140"/>
        <end position="164"/>
    </location>
</feature>